<proteinExistence type="predicted"/>
<dbReference type="InterPro" id="IPR012337">
    <property type="entry name" value="RNaseH-like_sf"/>
</dbReference>
<evidence type="ECO:0000259" key="1">
    <source>
        <dbReference type="PROSITE" id="PS50879"/>
    </source>
</evidence>
<dbReference type="GO" id="GO:0004523">
    <property type="term" value="F:RNA-DNA hybrid ribonuclease activity"/>
    <property type="evidence" value="ECO:0007669"/>
    <property type="project" value="InterPro"/>
</dbReference>
<evidence type="ECO:0000313" key="2">
    <source>
        <dbReference type="EMBL" id="EXX60213.1"/>
    </source>
</evidence>
<keyword evidence="3" id="KW-1185">Reference proteome</keyword>
<comment type="caution">
    <text evidence="2">The sequence shown here is derived from an EMBL/GenBank/DDBJ whole genome shotgun (WGS) entry which is preliminary data.</text>
</comment>
<organism evidence="2 3">
    <name type="scientific">Rhizophagus irregularis (strain DAOM 197198w)</name>
    <name type="common">Glomus intraradices</name>
    <dbReference type="NCBI Taxonomy" id="1432141"/>
    <lineage>
        <taxon>Eukaryota</taxon>
        <taxon>Fungi</taxon>
        <taxon>Fungi incertae sedis</taxon>
        <taxon>Mucoromycota</taxon>
        <taxon>Glomeromycotina</taxon>
        <taxon>Glomeromycetes</taxon>
        <taxon>Glomerales</taxon>
        <taxon>Glomeraceae</taxon>
        <taxon>Rhizophagus</taxon>
    </lineage>
</organism>
<feature type="domain" description="RNase H type-1" evidence="1">
    <location>
        <begin position="283"/>
        <end position="435"/>
    </location>
</feature>
<dbReference type="InterPro" id="IPR036397">
    <property type="entry name" value="RNaseH_sf"/>
</dbReference>
<protein>
    <recommendedName>
        <fullName evidence="1">RNase H type-1 domain-containing protein</fullName>
    </recommendedName>
</protein>
<dbReference type="EMBL" id="JEMT01025995">
    <property type="protein sequence ID" value="EXX60213.1"/>
    <property type="molecule type" value="Genomic_DNA"/>
</dbReference>
<dbReference type="InterPro" id="IPR002156">
    <property type="entry name" value="RNaseH_domain"/>
</dbReference>
<dbReference type="Pfam" id="PF00075">
    <property type="entry name" value="RNase_H"/>
    <property type="match status" value="1"/>
</dbReference>
<dbReference type="Proteomes" id="UP000022910">
    <property type="component" value="Unassembled WGS sequence"/>
</dbReference>
<dbReference type="SUPFAM" id="SSF53098">
    <property type="entry name" value="Ribonuclease H-like"/>
    <property type="match status" value="1"/>
</dbReference>
<dbReference type="HOGENOM" id="CLU_024817_1_0_1"/>
<dbReference type="Gene3D" id="3.30.420.10">
    <property type="entry name" value="Ribonuclease H-like superfamily/Ribonuclease H"/>
    <property type="match status" value="1"/>
</dbReference>
<accession>A0A015M005</accession>
<dbReference type="AlphaFoldDB" id="A0A015M005"/>
<sequence length="479" mass="54145">MIILVNQLASIDGSYLSTWKDVKKQNPKANFKGPTPKWFQQLEKSNIIAAECSRRLLQNLTVSSPARYDSMSPPIQKASNYCPKNEWTISWDLVHQCELYGKTIEQQNDLYGTSLTYRTHYIPVVDADTRSNLTPKKVTPTLRPCPGQCGHSVPFSGNLHPKCIIVSLTSHLILFNVHAKKFIPNKQFLKLEKSFIFPVTPLHTLRTQAFTFSKHRLIIPNVLPSTVPILSTLDLYLNANSEIFNNSINLNLNISSSLFINNIFVGNRDLIIQLLEIAKQFLLRKNFIFYTDGSFFSLDVTSSTQTQMGFAWIETTDATPNSDPPPPSYKGALSFNPSSTKAEVYALLTAIIAVPDNSELDVFTDLLNVIHTFHVVTNKLTSIRRILKCNNHLAWRLIDILITKKSLIVRLHKVKAHSNDYWNDMADGLANAARQLAPYEINPTNLPGSLMTPIWASIAPIDRDIRKFCHNLTDVYTFN</sequence>
<reference evidence="2 3" key="1">
    <citation type="submission" date="2014-02" db="EMBL/GenBank/DDBJ databases">
        <title>Single nucleus genome sequencing reveals high similarity among nuclei of an endomycorrhizal fungus.</title>
        <authorList>
            <person name="Lin K."/>
            <person name="Geurts R."/>
            <person name="Zhang Z."/>
            <person name="Limpens E."/>
            <person name="Saunders D.G."/>
            <person name="Mu D."/>
            <person name="Pang E."/>
            <person name="Cao H."/>
            <person name="Cha H."/>
            <person name="Lin T."/>
            <person name="Zhou Q."/>
            <person name="Shang Y."/>
            <person name="Li Y."/>
            <person name="Ivanov S."/>
            <person name="Sharma T."/>
            <person name="Velzen R.V."/>
            <person name="Ruijter N.D."/>
            <person name="Aanen D.K."/>
            <person name="Win J."/>
            <person name="Kamoun S."/>
            <person name="Bisseling T."/>
            <person name="Huang S."/>
        </authorList>
    </citation>
    <scope>NUCLEOTIDE SEQUENCE [LARGE SCALE GENOMIC DNA]</scope>
    <source>
        <strain evidence="3">DAOM197198w</strain>
    </source>
</reference>
<dbReference type="GO" id="GO:0003676">
    <property type="term" value="F:nucleic acid binding"/>
    <property type="evidence" value="ECO:0007669"/>
    <property type="project" value="InterPro"/>
</dbReference>
<gene>
    <name evidence="2" type="ORF">RirG_181990</name>
</gene>
<evidence type="ECO:0000313" key="3">
    <source>
        <dbReference type="Proteomes" id="UP000022910"/>
    </source>
</evidence>
<dbReference type="PROSITE" id="PS50879">
    <property type="entry name" value="RNASE_H_1"/>
    <property type="match status" value="1"/>
</dbReference>
<dbReference type="STRING" id="1432141.A0A015M005"/>
<dbReference type="OrthoDB" id="2489994at2759"/>
<name>A0A015M005_RHIIW</name>